<keyword evidence="2" id="KW-1185">Reference proteome</keyword>
<sequence>MCGITFEIYHKLYGKGKHREETCTCLRSDSMVCVKFPIRNGPAWELLPKLSHLRGGLCPAVGLVLRTVSGRAGGPTPLSPPSSSLLPSAPPLGRQRTRNPNNTVGNVYDEAAVEYVTCVGDAEYCNMSREEYTEMLNDYIYPKPYEWVLIATHSVVFVSVSVMVAVMTLTFISVDRWYAICFPLRFKSTTGRAKTAILVIWTISLIFNCPDLIVMTTMTKVPLRFNLQYLVQCASTWSEKNDLVWYIVKAVFVYLIPLLLITVAYHQIAHVLWHSKTIPGRAETVKLTPSEQSKYSSDSARAVALKDHIRPC</sequence>
<evidence type="ECO:0000313" key="2">
    <source>
        <dbReference type="Proteomes" id="UP001064048"/>
    </source>
</evidence>
<organism evidence="1 2">
    <name type="scientific">Choristoneura fumiferana</name>
    <name type="common">Spruce budworm moth</name>
    <name type="synonym">Archips fumiferana</name>
    <dbReference type="NCBI Taxonomy" id="7141"/>
    <lineage>
        <taxon>Eukaryota</taxon>
        <taxon>Metazoa</taxon>
        <taxon>Ecdysozoa</taxon>
        <taxon>Arthropoda</taxon>
        <taxon>Hexapoda</taxon>
        <taxon>Insecta</taxon>
        <taxon>Pterygota</taxon>
        <taxon>Neoptera</taxon>
        <taxon>Endopterygota</taxon>
        <taxon>Lepidoptera</taxon>
        <taxon>Glossata</taxon>
        <taxon>Ditrysia</taxon>
        <taxon>Tortricoidea</taxon>
        <taxon>Tortricidae</taxon>
        <taxon>Tortricinae</taxon>
        <taxon>Choristoneura</taxon>
    </lineage>
</organism>
<dbReference type="Proteomes" id="UP001064048">
    <property type="component" value="Chromosome 24"/>
</dbReference>
<comment type="caution">
    <text evidence="1">The sequence shown here is derived from an EMBL/GenBank/DDBJ whole genome shotgun (WGS) entry which is preliminary data.</text>
</comment>
<accession>A0ACC0K8Y3</accession>
<dbReference type="EMBL" id="CM046124">
    <property type="protein sequence ID" value="KAI8432919.1"/>
    <property type="molecule type" value="Genomic_DNA"/>
</dbReference>
<gene>
    <name evidence="1" type="ORF">MSG28_013829</name>
</gene>
<name>A0ACC0K8Y3_CHOFU</name>
<proteinExistence type="predicted"/>
<protein>
    <submittedName>
        <fullName evidence="1">Uncharacterized protein</fullName>
    </submittedName>
</protein>
<evidence type="ECO:0000313" key="1">
    <source>
        <dbReference type="EMBL" id="KAI8432919.1"/>
    </source>
</evidence>
<reference evidence="1 2" key="1">
    <citation type="journal article" date="2022" name="Genome Biol. Evol.">
        <title>The Spruce Budworm Genome: Reconstructing the Evolutionary History of Antifreeze Proteins.</title>
        <authorList>
            <person name="Beliveau C."/>
            <person name="Gagne P."/>
            <person name="Picq S."/>
            <person name="Vernygora O."/>
            <person name="Keeling C.I."/>
            <person name="Pinkney K."/>
            <person name="Doucet D."/>
            <person name="Wen F."/>
            <person name="Johnston J.S."/>
            <person name="Maaroufi H."/>
            <person name="Boyle B."/>
            <person name="Laroche J."/>
            <person name="Dewar K."/>
            <person name="Juretic N."/>
            <person name="Blackburn G."/>
            <person name="Nisole A."/>
            <person name="Brunet B."/>
            <person name="Brandao M."/>
            <person name="Lumley L."/>
            <person name="Duan J."/>
            <person name="Quan G."/>
            <person name="Lucarotti C.J."/>
            <person name="Roe A.D."/>
            <person name="Sperling F.A.H."/>
            <person name="Levesque R.C."/>
            <person name="Cusson M."/>
        </authorList>
    </citation>
    <scope>NUCLEOTIDE SEQUENCE [LARGE SCALE GENOMIC DNA]</scope>
    <source>
        <strain evidence="1">Glfc:IPQL:Cfum</strain>
    </source>
</reference>